<dbReference type="GO" id="GO:0016787">
    <property type="term" value="F:hydrolase activity"/>
    <property type="evidence" value="ECO:0007669"/>
    <property type="project" value="UniProtKB-KW"/>
</dbReference>
<dbReference type="PANTHER" id="PTHR45766:SF6">
    <property type="entry name" value="SWI_SNF-RELATED MATRIX-ASSOCIATED ACTIN-DEPENDENT REGULATOR OF CHROMATIN SUBFAMILY A-LIKE PROTEIN 1"/>
    <property type="match status" value="1"/>
</dbReference>
<reference evidence="2" key="1">
    <citation type="submission" date="2018-05" db="EMBL/GenBank/DDBJ databases">
        <authorList>
            <person name="Lanie J.A."/>
            <person name="Ng W.-L."/>
            <person name="Kazmierczak K.M."/>
            <person name="Andrzejewski T.M."/>
            <person name="Davidsen T.M."/>
            <person name="Wayne K.J."/>
            <person name="Tettelin H."/>
            <person name="Glass J.I."/>
            <person name="Rusch D."/>
            <person name="Podicherti R."/>
            <person name="Tsui H.-C.T."/>
            <person name="Winkler M.E."/>
        </authorList>
    </citation>
    <scope>NUCLEOTIDE SEQUENCE</scope>
</reference>
<evidence type="ECO:0000256" key="1">
    <source>
        <dbReference type="ARBA" id="ARBA00022801"/>
    </source>
</evidence>
<sequence>FVEQPWTPADVSQTYSRLHRIGQQGSVTATYMLTAGTVDEDIYDLLAEKRSVVDQATEGELEDGAPESMASRIVGSLLSNVTI</sequence>
<proteinExistence type="predicted"/>
<dbReference type="InterPro" id="IPR027417">
    <property type="entry name" value="P-loop_NTPase"/>
</dbReference>
<dbReference type="GO" id="GO:0031297">
    <property type="term" value="P:replication fork processing"/>
    <property type="evidence" value="ECO:0007669"/>
    <property type="project" value="TreeGrafter"/>
</dbReference>
<evidence type="ECO:0000313" key="2">
    <source>
        <dbReference type="EMBL" id="SVC05339.1"/>
    </source>
</evidence>
<dbReference type="EMBL" id="UINC01070861">
    <property type="protein sequence ID" value="SVC05339.1"/>
    <property type="molecule type" value="Genomic_DNA"/>
</dbReference>
<protein>
    <recommendedName>
        <fullName evidence="3">Helicase C-terminal domain-containing protein</fullName>
    </recommendedName>
</protein>
<dbReference type="Gene3D" id="3.40.50.300">
    <property type="entry name" value="P-loop containing nucleotide triphosphate hydrolases"/>
    <property type="match status" value="1"/>
</dbReference>
<organism evidence="2">
    <name type="scientific">marine metagenome</name>
    <dbReference type="NCBI Taxonomy" id="408172"/>
    <lineage>
        <taxon>unclassified sequences</taxon>
        <taxon>metagenomes</taxon>
        <taxon>ecological metagenomes</taxon>
    </lineage>
</organism>
<evidence type="ECO:0008006" key="3">
    <source>
        <dbReference type="Google" id="ProtNLM"/>
    </source>
</evidence>
<dbReference type="AlphaFoldDB" id="A0A382J147"/>
<accession>A0A382J147</accession>
<dbReference type="GO" id="GO:0006281">
    <property type="term" value="P:DNA repair"/>
    <property type="evidence" value="ECO:0007669"/>
    <property type="project" value="TreeGrafter"/>
</dbReference>
<feature type="non-terminal residue" evidence="2">
    <location>
        <position position="1"/>
    </location>
</feature>
<name>A0A382J147_9ZZZZ</name>
<dbReference type="SUPFAM" id="SSF52540">
    <property type="entry name" value="P-loop containing nucleoside triphosphate hydrolases"/>
    <property type="match status" value="1"/>
</dbReference>
<keyword evidence="1" id="KW-0378">Hydrolase</keyword>
<gene>
    <name evidence="2" type="ORF">METZ01_LOCUS258193</name>
</gene>
<dbReference type="PANTHER" id="PTHR45766">
    <property type="entry name" value="DNA ANNEALING HELICASE AND ENDONUCLEASE ZRANB3 FAMILY MEMBER"/>
    <property type="match status" value="1"/>
</dbReference>